<dbReference type="EC" id="2.7.4.1" evidence="6 7"/>
<comment type="caution">
    <text evidence="12">The sequence shown here is derived from an EMBL/GenBank/DDBJ whole genome shotgun (WGS) entry which is preliminary data.</text>
</comment>
<comment type="catalytic activity">
    <reaction evidence="6 7">
        <text>[phosphate](n) + ATP = [phosphate](n+1) + ADP</text>
        <dbReference type="Rhea" id="RHEA:19573"/>
        <dbReference type="Rhea" id="RHEA-COMP:9859"/>
        <dbReference type="Rhea" id="RHEA-COMP:14280"/>
        <dbReference type="ChEBI" id="CHEBI:16838"/>
        <dbReference type="ChEBI" id="CHEBI:30616"/>
        <dbReference type="ChEBI" id="CHEBI:456216"/>
        <dbReference type="EC" id="2.7.4.1"/>
    </reaction>
</comment>
<keyword evidence="2 6" id="KW-0808">Transferase</keyword>
<evidence type="ECO:0000259" key="10">
    <source>
        <dbReference type="Pfam" id="PF13090"/>
    </source>
</evidence>
<dbReference type="Pfam" id="PF02503">
    <property type="entry name" value="PP_kinase"/>
    <property type="match status" value="1"/>
</dbReference>
<evidence type="ECO:0000259" key="8">
    <source>
        <dbReference type="Pfam" id="PF02503"/>
    </source>
</evidence>
<dbReference type="Gene3D" id="1.20.58.310">
    <property type="entry name" value="Polyphosphate kinase N-terminal domain"/>
    <property type="match status" value="1"/>
</dbReference>
<evidence type="ECO:0000256" key="4">
    <source>
        <dbReference type="ARBA" id="ARBA00022777"/>
    </source>
</evidence>
<feature type="domain" description="Polyphosphate kinase C-terminal" evidence="11">
    <location>
        <begin position="330"/>
        <end position="492"/>
    </location>
</feature>
<name>A0ABP9RRS6_9GAMM</name>
<feature type="domain" description="Polyphosphate kinase C-terminal" evidence="10">
    <location>
        <begin position="501"/>
        <end position="672"/>
    </location>
</feature>
<sequence>MQQAFPYIEKELSWLSFNERVLQEAAETDNPVIERVRFLGIFSNNLDEFFRVRVGEVKRRILIEEAQGGGDASRALLGQINQRALVLQSQFDEIYRQLLLDLARRNVFLVSETQLSAFHGRWLKQHFKNKIRRHIIPILHHKDRPALANMEDGLTYLVAQMHKADQVQYAYIPVPSTRTARFTQLPSEGEKSRKTLILLDNIIRHCLDELFEGIIDYDSITCYSMKLTRGAQFDLSREIDESLLEQMSEALKQRVTAEPVRLVYDREMPQQMLDMLVEQLGHNHYGSLIPGGRYHNFRDFMAFPNPGRKYLEHEKMPALASRQFTSYRTAFEAISAGDILLHYPYHKFSHLTEWLRQSAYDPQVRSIKINVYRVAKNSQVLNTLIEAVKNGKDVTVVVELQARFDEGANIEWAKRLTDAGVRVHFGIPSLKIHAKLCLVSRQEEGQIVHYGHIGTGNFHEKTARIYTDYALFTRHPELTREVDAVFDFILHPYRRFRFQHLLLAPTDTRSKLYRFIDREIENQKQGLPALITLKLNNLVDPDLIAKLYRASREGVSIRLIIRGMCSLVTEVPGVSDNIRAISVIDRYLEHPRVMVFGNGGDPQVLITSGDWMTRNLDSRLEVGCPIYHPRLKQMLLDHLDIQWRDNQKARLINRAQDNPYVKRGNRKKLRSQSAIYEHLKGMEQAQGES</sequence>
<evidence type="ECO:0000256" key="5">
    <source>
        <dbReference type="ARBA" id="ARBA00022840"/>
    </source>
</evidence>
<comment type="function">
    <text evidence="6 7">Catalyzes the reversible transfer of the terminal phosphate of ATP to form a long-chain polyphosphate (polyP).</text>
</comment>
<evidence type="ECO:0000256" key="6">
    <source>
        <dbReference type="HAMAP-Rule" id="MF_00347"/>
    </source>
</evidence>
<dbReference type="InterPro" id="IPR024953">
    <property type="entry name" value="PP_kinase_middle"/>
</dbReference>
<evidence type="ECO:0000256" key="3">
    <source>
        <dbReference type="ARBA" id="ARBA00022741"/>
    </source>
</evidence>
<feature type="domain" description="Polyphosphate kinase middle" evidence="8">
    <location>
        <begin position="121"/>
        <end position="303"/>
    </location>
</feature>
<keyword evidence="4 6" id="KW-0418">Kinase</keyword>
<dbReference type="NCBIfam" id="NF003917">
    <property type="entry name" value="PRK05443.1-1"/>
    <property type="match status" value="1"/>
</dbReference>
<dbReference type="Pfam" id="PF13090">
    <property type="entry name" value="PP_kinase_C"/>
    <property type="match status" value="1"/>
</dbReference>
<dbReference type="InterPro" id="IPR025198">
    <property type="entry name" value="PPK_N_dom"/>
</dbReference>
<dbReference type="SUPFAM" id="SSF143724">
    <property type="entry name" value="PHP14-like"/>
    <property type="match status" value="1"/>
</dbReference>
<dbReference type="InterPro" id="IPR036832">
    <property type="entry name" value="PPK_N_dom_sf"/>
</dbReference>
<gene>
    <name evidence="12" type="primary">ppk1</name>
    <name evidence="6" type="synonym">ppk</name>
    <name evidence="12" type="ORF">GCM10025772_00290</name>
</gene>
<dbReference type="HAMAP" id="MF_00347">
    <property type="entry name" value="Polyphosphate_kinase"/>
    <property type="match status" value="1"/>
</dbReference>
<feature type="binding site" evidence="6">
    <location>
        <position position="466"/>
    </location>
    <ligand>
        <name>ATP</name>
        <dbReference type="ChEBI" id="CHEBI:30616"/>
    </ligand>
</feature>
<protein>
    <recommendedName>
        <fullName evidence="6 7">Polyphosphate kinase</fullName>
        <ecNumber evidence="6 7">2.7.4.1</ecNumber>
    </recommendedName>
    <alternativeName>
        <fullName evidence="6">ATP-polyphosphate phosphotransferase</fullName>
    </alternativeName>
    <alternativeName>
        <fullName evidence="6">Polyphosphoric acid kinase</fullName>
    </alternativeName>
</protein>
<keyword evidence="5 6" id="KW-0067">ATP-binding</keyword>
<comment type="PTM">
    <text evidence="6 7">An intermediate of this reaction is the autophosphorylated ppk in which a phosphate is covalently linked to a histidine residue through a N-P bond.</text>
</comment>
<evidence type="ECO:0000259" key="9">
    <source>
        <dbReference type="Pfam" id="PF13089"/>
    </source>
</evidence>
<dbReference type="PIRSF" id="PIRSF015589">
    <property type="entry name" value="PP_kinase"/>
    <property type="match status" value="1"/>
</dbReference>
<dbReference type="SUPFAM" id="SSF140356">
    <property type="entry name" value="PPK N-terminal domain-like"/>
    <property type="match status" value="1"/>
</dbReference>
<dbReference type="PANTHER" id="PTHR30218">
    <property type="entry name" value="POLYPHOSPHATE KINASE"/>
    <property type="match status" value="1"/>
</dbReference>
<evidence type="ECO:0000256" key="1">
    <source>
        <dbReference type="ARBA" id="ARBA00022553"/>
    </source>
</evidence>
<keyword evidence="3 6" id="KW-0547">Nucleotide-binding</keyword>
<accession>A0ABP9RRS6</accession>
<feature type="binding site" evidence="6">
    <location>
        <position position="373"/>
    </location>
    <ligand>
        <name>Mg(2+)</name>
        <dbReference type="ChEBI" id="CHEBI:18420"/>
    </ligand>
</feature>
<dbReference type="InterPro" id="IPR036830">
    <property type="entry name" value="PP_kinase_middle_dom_sf"/>
</dbReference>
<feature type="binding site" evidence="6">
    <location>
        <position position="403"/>
    </location>
    <ligand>
        <name>Mg(2+)</name>
        <dbReference type="ChEBI" id="CHEBI:18420"/>
    </ligand>
</feature>
<dbReference type="PANTHER" id="PTHR30218:SF0">
    <property type="entry name" value="POLYPHOSPHATE KINASE"/>
    <property type="match status" value="1"/>
</dbReference>
<dbReference type="NCBIfam" id="TIGR03705">
    <property type="entry name" value="poly_P_kin"/>
    <property type="match status" value="1"/>
</dbReference>
<evidence type="ECO:0000256" key="7">
    <source>
        <dbReference type="RuleBase" id="RU003800"/>
    </source>
</evidence>
<evidence type="ECO:0000313" key="12">
    <source>
        <dbReference type="EMBL" id="GAA5185914.1"/>
    </source>
</evidence>
<evidence type="ECO:0000313" key="13">
    <source>
        <dbReference type="Proteomes" id="UP001501600"/>
    </source>
</evidence>
<dbReference type="Pfam" id="PF17941">
    <property type="entry name" value="PP_kinase_C_1"/>
    <property type="match status" value="1"/>
</dbReference>
<dbReference type="SUPFAM" id="SSF56024">
    <property type="entry name" value="Phospholipase D/nuclease"/>
    <property type="match status" value="2"/>
</dbReference>
<dbReference type="Proteomes" id="UP001501600">
    <property type="component" value="Unassembled WGS sequence"/>
</dbReference>
<keyword evidence="13" id="KW-1185">Reference proteome</keyword>
<feature type="domain" description="Polyphosphate kinase N-terminal" evidence="9">
    <location>
        <begin position="7"/>
        <end position="109"/>
    </location>
</feature>
<organism evidence="12 13">
    <name type="scientific">Ferrimonas gelatinilytica</name>
    <dbReference type="NCBI Taxonomy" id="1255257"/>
    <lineage>
        <taxon>Bacteria</taxon>
        <taxon>Pseudomonadati</taxon>
        <taxon>Pseudomonadota</taxon>
        <taxon>Gammaproteobacteria</taxon>
        <taxon>Alteromonadales</taxon>
        <taxon>Ferrimonadaceae</taxon>
        <taxon>Ferrimonas</taxon>
    </lineage>
</organism>
<keyword evidence="6" id="KW-0460">Magnesium</keyword>
<reference evidence="13" key="1">
    <citation type="journal article" date="2019" name="Int. J. Syst. Evol. Microbiol.">
        <title>The Global Catalogue of Microorganisms (GCM) 10K type strain sequencing project: providing services to taxonomists for standard genome sequencing and annotation.</title>
        <authorList>
            <consortium name="The Broad Institute Genomics Platform"/>
            <consortium name="The Broad Institute Genome Sequencing Center for Infectious Disease"/>
            <person name="Wu L."/>
            <person name="Ma J."/>
        </authorList>
    </citation>
    <scope>NUCLEOTIDE SEQUENCE [LARGE SCALE GENOMIC DNA]</scope>
    <source>
        <strain evidence="13">JCM 18720</strain>
    </source>
</reference>
<proteinExistence type="inferred from homology"/>
<feature type="active site" description="Phosphohistidine intermediate" evidence="6">
    <location>
        <position position="433"/>
    </location>
</feature>
<feature type="binding site" evidence="6">
    <location>
        <position position="45"/>
    </location>
    <ligand>
        <name>ATP</name>
        <dbReference type="ChEBI" id="CHEBI:30616"/>
    </ligand>
</feature>
<dbReference type="GO" id="GO:0016301">
    <property type="term" value="F:kinase activity"/>
    <property type="evidence" value="ECO:0007669"/>
    <property type="project" value="UniProtKB-KW"/>
</dbReference>
<dbReference type="InterPro" id="IPR003414">
    <property type="entry name" value="PP_kinase"/>
</dbReference>
<dbReference type="CDD" id="cd09164">
    <property type="entry name" value="PLDc_EcPPK1_C1_like"/>
    <property type="match status" value="1"/>
</dbReference>
<comment type="similarity">
    <text evidence="6 7">Belongs to the polyphosphate kinase 1 (PPK1) family.</text>
</comment>
<keyword evidence="6" id="KW-0479">Metal-binding</keyword>
<dbReference type="RefSeq" id="WP_345315002.1">
    <property type="nucleotide sequence ID" value="NZ_BAABLF010000001.1"/>
</dbReference>
<feature type="binding site" evidence="6">
    <location>
        <position position="562"/>
    </location>
    <ligand>
        <name>ATP</name>
        <dbReference type="ChEBI" id="CHEBI:30616"/>
    </ligand>
</feature>
<keyword evidence="1 6" id="KW-0597">Phosphoprotein</keyword>
<dbReference type="Gene3D" id="3.30.870.10">
    <property type="entry name" value="Endonuclease Chain A"/>
    <property type="match status" value="2"/>
</dbReference>
<dbReference type="Gene3D" id="3.30.1840.10">
    <property type="entry name" value="Polyphosphate kinase middle domain"/>
    <property type="match status" value="1"/>
</dbReference>
<dbReference type="EMBL" id="BAABLF010000001">
    <property type="protein sequence ID" value="GAA5185914.1"/>
    <property type="molecule type" value="Genomic_DNA"/>
</dbReference>
<dbReference type="Pfam" id="PF13089">
    <property type="entry name" value="PP_kinase_N"/>
    <property type="match status" value="1"/>
</dbReference>
<dbReference type="CDD" id="cd09167">
    <property type="entry name" value="PLDc_EcPPK1_C2_like"/>
    <property type="match status" value="1"/>
</dbReference>
<evidence type="ECO:0000256" key="2">
    <source>
        <dbReference type="ARBA" id="ARBA00022679"/>
    </source>
</evidence>
<dbReference type="InterPro" id="IPR025200">
    <property type="entry name" value="PPK_C_dom2"/>
</dbReference>
<feature type="binding site" evidence="6">
    <location>
        <position position="590"/>
    </location>
    <ligand>
        <name>ATP</name>
        <dbReference type="ChEBI" id="CHEBI:30616"/>
    </ligand>
</feature>
<comment type="cofactor">
    <cofactor evidence="6">
        <name>Mg(2+)</name>
        <dbReference type="ChEBI" id="CHEBI:18420"/>
    </cofactor>
</comment>
<evidence type="ECO:0000259" key="11">
    <source>
        <dbReference type="Pfam" id="PF17941"/>
    </source>
</evidence>
<dbReference type="InterPro" id="IPR041108">
    <property type="entry name" value="PP_kinase_C_1"/>
</dbReference>